<keyword evidence="11" id="KW-1185">Reference proteome</keyword>
<comment type="similarity">
    <text evidence="2">Belongs to the aromatic acid exporter (TC 2.A.85) family.</text>
</comment>
<dbReference type="InterPro" id="IPR020966">
    <property type="entry name" value="ALMT"/>
</dbReference>
<keyword evidence="5 9" id="KW-1133">Transmembrane helix</keyword>
<dbReference type="Pfam" id="PF11744">
    <property type="entry name" value="ALMT"/>
    <property type="match status" value="1"/>
</dbReference>
<feature type="transmembrane region" description="Helical" evidence="9">
    <location>
        <begin position="238"/>
        <end position="255"/>
    </location>
</feature>
<dbReference type="GO" id="GO:0016020">
    <property type="term" value="C:membrane"/>
    <property type="evidence" value="ECO:0007669"/>
    <property type="project" value="UniProtKB-SubCell"/>
</dbReference>
<keyword evidence="7 9" id="KW-0472">Membrane</keyword>
<dbReference type="Gramene" id="RZC76809">
    <property type="protein sequence ID" value="RZC76809"/>
    <property type="gene ID" value="C5167_000964"/>
</dbReference>
<evidence type="ECO:0000256" key="1">
    <source>
        <dbReference type="ARBA" id="ARBA00004141"/>
    </source>
</evidence>
<feature type="transmembrane region" description="Helical" evidence="9">
    <location>
        <begin position="43"/>
        <end position="63"/>
    </location>
</feature>
<protein>
    <recommendedName>
        <fullName evidence="12">Aluminum-activated malate transporter</fullName>
    </recommendedName>
</protein>
<feature type="transmembrane region" description="Helical" evidence="9">
    <location>
        <begin position="185"/>
        <end position="206"/>
    </location>
</feature>
<evidence type="ECO:0000256" key="7">
    <source>
        <dbReference type="ARBA" id="ARBA00023136"/>
    </source>
</evidence>
<evidence type="ECO:0000256" key="4">
    <source>
        <dbReference type="ARBA" id="ARBA00022692"/>
    </source>
</evidence>
<evidence type="ECO:0008006" key="12">
    <source>
        <dbReference type="Google" id="ProtNLM"/>
    </source>
</evidence>
<dbReference type="GO" id="GO:0015743">
    <property type="term" value="P:malate transport"/>
    <property type="evidence" value="ECO:0007669"/>
    <property type="project" value="InterPro"/>
</dbReference>
<dbReference type="AlphaFoldDB" id="A0A4Y7KXZ1"/>
<evidence type="ECO:0000256" key="9">
    <source>
        <dbReference type="SAM" id="Phobius"/>
    </source>
</evidence>
<keyword evidence="4 9" id="KW-0812">Transmembrane</keyword>
<keyword evidence="3" id="KW-0813">Transport</keyword>
<evidence type="ECO:0000256" key="8">
    <source>
        <dbReference type="ARBA" id="ARBA00023303"/>
    </source>
</evidence>
<name>A0A4Y7KXZ1_PAPSO</name>
<comment type="subcellular location">
    <subcellularLocation>
        <location evidence="1">Membrane</location>
        <topology evidence="1">Multi-pass membrane protein</topology>
    </subcellularLocation>
</comment>
<gene>
    <name evidence="10" type="ORF">C5167_000964</name>
</gene>
<keyword evidence="6" id="KW-0406">Ion transport</keyword>
<keyword evidence="8" id="KW-0407">Ion channel</keyword>
<dbReference type="PANTHER" id="PTHR31086">
    <property type="entry name" value="ALUMINUM-ACTIVATED MALATE TRANSPORTER 10"/>
    <property type="match status" value="1"/>
</dbReference>
<feature type="transmembrane region" description="Helical" evidence="9">
    <location>
        <begin position="160"/>
        <end position="178"/>
    </location>
</feature>
<evidence type="ECO:0000256" key="2">
    <source>
        <dbReference type="ARBA" id="ARBA00007079"/>
    </source>
</evidence>
<evidence type="ECO:0000256" key="5">
    <source>
        <dbReference type="ARBA" id="ARBA00022989"/>
    </source>
</evidence>
<evidence type="ECO:0000313" key="10">
    <source>
        <dbReference type="EMBL" id="RZC76809.1"/>
    </source>
</evidence>
<evidence type="ECO:0000256" key="6">
    <source>
        <dbReference type="ARBA" id="ARBA00023065"/>
    </source>
</evidence>
<dbReference type="GO" id="GO:0034220">
    <property type="term" value="P:monoatomic ion transmembrane transport"/>
    <property type="evidence" value="ECO:0007669"/>
    <property type="project" value="UniProtKB-KW"/>
</dbReference>
<feature type="transmembrane region" description="Helical" evidence="9">
    <location>
        <begin position="129"/>
        <end position="148"/>
    </location>
</feature>
<reference evidence="10 11" key="1">
    <citation type="journal article" date="2018" name="Science">
        <title>The opium poppy genome and morphinan production.</title>
        <authorList>
            <person name="Guo L."/>
            <person name="Winzer T."/>
            <person name="Yang X."/>
            <person name="Li Y."/>
            <person name="Ning Z."/>
            <person name="He Z."/>
            <person name="Teodor R."/>
            <person name="Lu Y."/>
            <person name="Bowser T.A."/>
            <person name="Graham I.A."/>
            <person name="Ye K."/>
        </authorList>
    </citation>
    <scope>NUCLEOTIDE SEQUENCE [LARGE SCALE GENOMIC DNA]</scope>
    <source>
        <strain evidence="11">cv. HN1</strain>
        <tissue evidence="10">Leaves</tissue>
    </source>
</reference>
<evidence type="ECO:0000256" key="3">
    <source>
        <dbReference type="ARBA" id="ARBA00022448"/>
    </source>
</evidence>
<sequence>MDTIIININQLSRVAAQGDPMFHRYHHQFRFKNSDFGFSHINWGLYTMVLFYILHLRWTTYWMDVRSSIRLFLQSFSCMDIDESAVRKSGGFLRGGWWCLKALPDRFIDDVVEFAHKVEKLGKDDPRRIIHSIKVGLTLSLVSLLYFFRPVYGGFGSSTMPAILTVVVVFEFSVGATLGKGFNRALATLLAGALGFGAHHLATLAGDKGHPAILWFFIFLLAAVASFVRFFPGVKARYDYGVLIFILTFCLVSVSGDQEDEILELAHKRVSTIAIGCLTCVIMSIFVFPVWAGHDLHKLIARNIEKQADFLQGFGELYFGKKGGTDMSWLHGYRSVLNSMTAEEAMANFGRWEPPHGKFRFGHPWKQYLKISAMTRQCAYRLEALSNSITSEMKEPSEFKKIITLSCMEISVELGKALQEISTAIKDMRYPFAVSTHIMNAKTAAEGLHRALEAITLDSTNILEDVIPAASVTSLLLEIIECTENIAESVKVLACLAKFKGADTVSQEKPTRRLLRSGNIKPPHHAENDSTHALIIAYATSSMVD</sequence>
<evidence type="ECO:0000313" key="11">
    <source>
        <dbReference type="Proteomes" id="UP000316621"/>
    </source>
</evidence>
<proteinExistence type="inferred from homology"/>
<dbReference type="Proteomes" id="UP000316621">
    <property type="component" value="Chromosome 9"/>
</dbReference>
<organism evidence="10 11">
    <name type="scientific">Papaver somniferum</name>
    <name type="common">Opium poppy</name>
    <dbReference type="NCBI Taxonomy" id="3469"/>
    <lineage>
        <taxon>Eukaryota</taxon>
        <taxon>Viridiplantae</taxon>
        <taxon>Streptophyta</taxon>
        <taxon>Embryophyta</taxon>
        <taxon>Tracheophyta</taxon>
        <taxon>Spermatophyta</taxon>
        <taxon>Magnoliopsida</taxon>
        <taxon>Ranunculales</taxon>
        <taxon>Papaveraceae</taxon>
        <taxon>Papaveroideae</taxon>
        <taxon>Papaver</taxon>
    </lineage>
</organism>
<accession>A0A4Y7KXZ1</accession>
<dbReference type="EMBL" id="CM010723">
    <property type="protein sequence ID" value="RZC76809.1"/>
    <property type="molecule type" value="Genomic_DNA"/>
</dbReference>
<dbReference type="STRING" id="3469.A0A4Y7KXZ1"/>
<feature type="transmembrane region" description="Helical" evidence="9">
    <location>
        <begin position="270"/>
        <end position="292"/>
    </location>
</feature>
<feature type="transmembrane region" description="Helical" evidence="9">
    <location>
        <begin position="212"/>
        <end position="231"/>
    </location>
</feature>